<protein>
    <recommendedName>
        <fullName evidence="5">NAD(P)-binding protein</fullName>
    </recommendedName>
</protein>
<comment type="caution">
    <text evidence="3">The sequence shown here is derived from an EMBL/GenBank/DDBJ whole genome shotgun (WGS) entry which is preliminary data.</text>
</comment>
<organism evidence="3 4">
    <name type="scientific">Dendryphion nanum</name>
    <dbReference type="NCBI Taxonomy" id="256645"/>
    <lineage>
        <taxon>Eukaryota</taxon>
        <taxon>Fungi</taxon>
        <taxon>Dikarya</taxon>
        <taxon>Ascomycota</taxon>
        <taxon>Pezizomycotina</taxon>
        <taxon>Dothideomycetes</taxon>
        <taxon>Pleosporomycetidae</taxon>
        <taxon>Pleosporales</taxon>
        <taxon>Torulaceae</taxon>
        <taxon>Dendryphion</taxon>
    </lineage>
</organism>
<evidence type="ECO:0000256" key="1">
    <source>
        <dbReference type="ARBA" id="ARBA00006484"/>
    </source>
</evidence>
<evidence type="ECO:0008006" key="5">
    <source>
        <dbReference type="Google" id="ProtNLM"/>
    </source>
</evidence>
<dbReference type="Proteomes" id="UP000700596">
    <property type="component" value="Unassembled WGS sequence"/>
</dbReference>
<sequence length="231" mass="25726">MTFPYKHILLIGATSGIGKAMADRFISENIQVTAVGRRQERLDEFSHPTIDCVFLNAGTQSIFDFSKPETVDLSNFNREMNVNFTSFVALTHAMLPHLLAQNNSAFIYTGTQISLVPAFLVPAYSASKAALDAFIMSLREQLRYSKVQVFHISPGPVQTEIHDTEMGEERGRKFGMSLEDCTNVAYSGLVEGENDIFPGNIGGSTKEQYGEIIGRRNEAFERLTKLVRGLY</sequence>
<evidence type="ECO:0000313" key="4">
    <source>
        <dbReference type="Proteomes" id="UP000700596"/>
    </source>
</evidence>
<dbReference type="AlphaFoldDB" id="A0A9P9IR75"/>
<dbReference type="PANTHER" id="PTHR43669:SF15">
    <property type="entry name" value="OXIDOREDUCTASE, SHORT-CHAIN DEHYDROGENASE_REDUCTASE FAMILY (AFU_ORTHOLOGUE AFUA_1G01330)"/>
    <property type="match status" value="1"/>
</dbReference>
<dbReference type="InterPro" id="IPR002347">
    <property type="entry name" value="SDR_fam"/>
</dbReference>
<gene>
    <name evidence="3" type="ORF">B0J11DRAFT_431887</name>
</gene>
<keyword evidence="2" id="KW-0560">Oxidoreductase</keyword>
<dbReference type="OrthoDB" id="37659at2759"/>
<keyword evidence="4" id="KW-1185">Reference proteome</keyword>
<reference evidence="3" key="1">
    <citation type="journal article" date="2021" name="Nat. Commun.">
        <title>Genetic determinants of endophytism in the Arabidopsis root mycobiome.</title>
        <authorList>
            <person name="Mesny F."/>
            <person name="Miyauchi S."/>
            <person name="Thiergart T."/>
            <person name="Pickel B."/>
            <person name="Atanasova L."/>
            <person name="Karlsson M."/>
            <person name="Huettel B."/>
            <person name="Barry K.W."/>
            <person name="Haridas S."/>
            <person name="Chen C."/>
            <person name="Bauer D."/>
            <person name="Andreopoulos W."/>
            <person name="Pangilinan J."/>
            <person name="LaButti K."/>
            <person name="Riley R."/>
            <person name="Lipzen A."/>
            <person name="Clum A."/>
            <person name="Drula E."/>
            <person name="Henrissat B."/>
            <person name="Kohler A."/>
            <person name="Grigoriev I.V."/>
            <person name="Martin F.M."/>
            <person name="Hacquard S."/>
        </authorList>
    </citation>
    <scope>NUCLEOTIDE SEQUENCE</scope>
    <source>
        <strain evidence="3">MPI-CAGE-CH-0243</strain>
    </source>
</reference>
<dbReference type="PANTHER" id="PTHR43669">
    <property type="entry name" value="5-KETO-D-GLUCONATE 5-REDUCTASE"/>
    <property type="match status" value="1"/>
</dbReference>
<dbReference type="GO" id="GO:0016491">
    <property type="term" value="F:oxidoreductase activity"/>
    <property type="evidence" value="ECO:0007669"/>
    <property type="project" value="UniProtKB-KW"/>
</dbReference>
<comment type="similarity">
    <text evidence="1">Belongs to the short-chain dehydrogenases/reductases (SDR) family.</text>
</comment>
<dbReference type="EMBL" id="JAGMWT010000005">
    <property type="protein sequence ID" value="KAH7128255.1"/>
    <property type="molecule type" value="Genomic_DNA"/>
</dbReference>
<dbReference type="SUPFAM" id="SSF51735">
    <property type="entry name" value="NAD(P)-binding Rossmann-fold domains"/>
    <property type="match status" value="1"/>
</dbReference>
<evidence type="ECO:0000256" key="2">
    <source>
        <dbReference type="ARBA" id="ARBA00023002"/>
    </source>
</evidence>
<dbReference type="Gene3D" id="3.40.50.720">
    <property type="entry name" value="NAD(P)-binding Rossmann-like Domain"/>
    <property type="match status" value="2"/>
</dbReference>
<dbReference type="InterPro" id="IPR036291">
    <property type="entry name" value="NAD(P)-bd_dom_sf"/>
</dbReference>
<dbReference type="PRINTS" id="PR00081">
    <property type="entry name" value="GDHRDH"/>
</dbReference>
<proteinExistence type="inferred from homology"/>
<name>A0A9P9IR75_9PLEO</name>
<dbReference type="Pfam" id="PF00106">
    <property type="entry name" value="adh_short"/>
    <property type="match status" value="2"/>
</dbReference>
<accession>A0A9P9IR75</accession>
<evidence type="ECO:0000313" key="3">
    <source>
        <dbReference type="EMBL" id="KAH7128255.1"/>
    </source>
</evidence>